<reference evidence="1 2" key="1">
    <citation type="journal article" date="2002" name="Genome Res.">
        <title>A complete sequence of the T. tengcongensis genome.</title>
        <authorList>
            <person name="Bao Q."/>
            <person name="Tian Y."/>
            <person name="Li W."/>
            <person name="Xu Z."/>
            <person name="Xuan Z."/>
            <person name="Hu S."/>
            <person name="Dong W."/>
            <person name="Yang J."/>
            <person name="Chen Y."/>
            <person name="Xue Y."/>
            <person name="Xu Y."/>
            <person name="Lai X."/>
            <person name="Huang L."/>
            <person name="Dong X."/>
            <person name="Ma Y."/>
            <person name="Ling L."/>
            <person name="Tan H."/>
            <person name="Chen R."/>
            <person name="Wang J."/>
            <person name="Yu J."/>
            <person name="Yang H."/>
        </authorList>
    </citation>
    <scope>NUCLEOTIDE SEQUENCE [LARGE SCALE GENOMIC DNA]</scope>
    <source>
        <strain evidence="2">DSM 15242 / JCM 11007 / NBRC 100824 / MB4</strain>
    </source>
</reference>
<keyword evidence="2" id="KW-1185">Reference proteome</keyword>
<dbReference type="HOGENOM" id="CLU_1934157_0_0_9"/>
<proteinExistence type="predicted"/>
<dbReference type="Proteomes" id="UP000000555">
    <property type="component" value="Chromosome"/>
</dbReference>
<accession>Q8R8G5</accession>
<sequence>MSLKEIESKLRRAYSLPIEEQRKYHEQIWNLEKEKFYSLVPDWDDEAVMQYLQNFRDKLTRIFKGEKVGLLWAVENAPELDKKYQDCMIDIDEAIKIRSRGALFMALKNYEAVLKDIYLAYKESQKVKEG</sequence>
<name>Q8R8G5_CALS4</name>
<evidence type="ECO:0000313" key="1">
    <source>
        <dbReference type="EMBL" id="AAM25211.1"/>
    </source>
</evidence>
<dbReference type="RefSeq" id="WP_011026149.1">
    <property type="nucleotide sequence ID" value="NC_003869.1"/>
</dbReference>
<dbReference type="AlphaFoldDB" id="Q8R8G5"/>
<protein>
    <submittedName>
        <fullName evidence="1">Uncharacterized protein</fullName>
    </submittedName>
</protein>
<evidence type="ECO:0000313" key="2">
    <source>
        <dbReference type="Proteomes" id="UP000000555"/>
    </source>
</evidence>
<organism evidence="1 2">
    <name type="scientific">Caldanaerobacter subterraneus subsp. tengcongensis (strain DSM 15242 / JCM 11007 / NBRC 100824 / MB4)</name>
    <name type="common">Thermoanaerobacter tengcongensis</name>
    <dbReference type="NCBI Taxonomy" id="273068"/>
    <lineage>
        <taxon>Bacteria</taxon>
        <taxon>Bacillati</taxon>
        <taxon>Bacillota</taxon>
        <taxon>Clostridia</taxon>
        <taxon>Thermoanaerobacterales</taxon>
        <taxon>Thermoanaerobacteraceae</taxon>
        <taxon>Caldanaerobacter</taxon>
    </lineage>
</organism>
<dbReference type="KEGG" id="tte:TTE2034"/>
<dbReference type="STRING" id="273068.TTE2034"/>
<dbReference type="EMBL" id="AE008691">
    <property type="protein sequence ID" value="AAM25211.1"/>
    <property type="molecule type" value="Genomic_DNA"/>
</dbReference>
<gene>
    <name evidence="1" type="ordered locus">TTE2034</name>
</gene>